<dbReference type="EMBL" id="DVJJ01000170">
    <property type="protein sequence ID" value="HIS65856.1"/>
    <property type="molecule type" value="Genomic_DNA"/>
</dbReference>
<feature type="region of interest" description="Disordered" evidence="1">
    <location>
        <begin position="414"/>
        <end position="435"/>
    </location>
</feature>
<gene>
    <name evidence="3" type="ORF">IAA83_10925</name>
</gene>
<dbReference type="SUPFAM" id="SSF109604">
    <property type="entry name" value="HD-domain/PDEase-like"/>
    <property type="match status" value="1"/>
</dbReference>
<feature type="domain" description="HDOD" evidence="2">
    <location>
        <begin position="202"/>
        <end position="393"/>
    </location>
</feature>
<sequence length="435" mass="49450">MSSKYIVRQPIKDCNKKTIGYEIRYHGENHAFSDGERSVTVTDFAAADTIYSFLTQNTDKLLRGTLNFMTFTTTLLMKKTPRLFGKDEVVIQIDDSVIIHPLAMHIVQQYVKEGYQVAVNEFQFAPRYLALLDSIDYIKLNLKTTSQMTLKNIVDIAHSMNKQCIATEVDSEELYERAMKVGVDALQGTYVASQLTTKAHSSGYLQSNFFRLLMAITRDEPNMEEIERIISVDATLTYGILKMVNSCYFALRHRVNTVRQAIVIMGLGELRQWAYLLSASNAENQLEEGAEDFLRLSFMRASFCSALMNYAKNMPISKPDAYMMGMFSTLNYLIDASMDEILEQVPLRDEAKEALLKRTGRCGMLYDLALSYEEADWSRIDDLAEALGIPTNLLTSVYFNCMEEVNRVWKEITSPEPNQLPPEDMPEDEAAAQPV</sequence>
<dbReference type="InterPro" id="IPR035919">
    <property type="entry name" value="EAL_sf"/>
</dbReference>
<dbReference type="PROSITE" id="PS51833">
    <property type="entry name" value="HDOD"/>
    <property type="match status" value="1"/>
</dbReference>
<dbReference type="Gene3D" id="1.10.3210.10">
    <property type="entry name" value="Hypothetical protein af1432"/>
    <property type="match status" value="1"/>
</dbReference>
<dbReference type="Gene3D" id="3.20.20.450">
    <property type="entry name" value="EAL domain"/>
    <property type="match status" value="1"/>
</dbReference>
<dbReference type="InterPro" id="IPR052340">
    <property type="entry name" value="RNase_Y/CdgJ"/>
</dbReference>
<evidence type="ECO:0000313" key="3">
    <source>
        <dbReference type="EMBL" id="HIS65856.1"/>
    </source>
</evidence>
<accession>A0A9D1JU43</accession>
<dbReference type="AlphaFoldDB" id="A0A9D1JU43"/>
<feature type="compositionally biased region" description="Acidic residues" evidence="1">
    <location>
        <begin position="424"/>
        <end position="435"/>
    </location>
</feature>
<evidence type="ECO:0000259" key="2">
    <source>
        <dbReference type="PROSITE" id="PS51833"/>
    </source>
</evidence>
<protein>
    <submittedName>
        <fullName evidence="3">HDOD domain-containing protein</fullName>
    </submittedName>
</protein>
<dbReference type="PIRSF" id="PIRSF003180">
    <property type="entry name" value="DiGMPpdiest_YuxH"/>
    <property type="match status" value="1"/>
</dbReference>
<comment type="caution">
    <text evidence="3">The sequence shown here is derived from an EMBL/GenBank/DDBJ whole genome shotgun (WGS) entry which is preliminary data.</text>
</comment>
<dbReference type="SUPFAM" id="SSF141868">
    <property type="entry name" value="EAL domain-like"/>
    <property type="match status" value="1"/>
</dbReference>
<evidence type="ECO:0000313" key="4">
    <source>
        <dbReference type="Proteomes" id="UP000886741"/>
    </source>
</evidence>
<dbReference type="Proteomes" id="UP000886741">
    <property type="component" value="Unassembled WGS sequence"/>
</dbReference>
<dbReference type="InterPro" id="IPR013976">
    <property type="entry name" value="HDOD"/>
</dbReference>
<proteinExistence type="predicted"/>
<dbReference type="InterPro" id="IPR014408">
    <property type="entry name" value="dGMP_Pdiesterase_EAL/HD-GYP"/>
</dbReference>
<dbReference type="Pfam" id="PF08668">
    <property type="entry name" value="HDOD"/>
    <property type="match status" value="1"/>
</dbReference>
<reference evidence="3" key="1">
    <citation type="submission" date="2020-10" db="EMBL/GenBank/DDBJ databases">
        <authorList>
            <person name="Gilroy R."/>
        </authorList>
    </citation>
    <scope>NUCLEOTIDE SEQUENCE</scope>
    <source>
        <strain evidence="3">ChiBcec16-1751</strain>
    </source>
</reference>
<dbReference type="PANTHER" id="PTHR33525:SF4">
    <property type="entry name" value="CYCLIC DI-GMP PHOSPHODIESTERASE CDGJ"/>
    <property type="match status" value="1"/>
</dbReference>
<organism evidence="3 4">
    <name type="scientific">Candidatus Avoscillospira avistercoris</name>
    <dbReference type="NCBI Taxonomy" id="2840707"/>
    <lineage>
        <taxon>Bacteria</taxon>
        <taxon>Bacillati</taxon>
        <taxon>Bacillota</taxon>
        <taxon>Clostridia</taxon>
        <taxon>Eubacteriales</taxon>
        <taxon>Oscillospiraceae</taxon>
        <taxon>Oscillospiraceae incertae sedis</taxon>
        <taxon>Candidatus Avoscillospira</taxon>
    </lineage>
</organism>
<dbReference type="Pfam" id="PF00563">
    <property type="entry name" value="EAL"/>
    <property type="match status" value="1"/>
</dbReference>
<name>A0A9D1JU43_9FIRM</name>
<evidence type="ECO:0000256" key="1">
    <source>
        <dbReference type="SAM" id="MobiDB-lite"/>
    </source>
</evidence>
<dbReference type="InterPro" id="IPR001633">
    <property type="entry name" value="EAL_dom"/>
</dbReference>
<reference evidence="3" key="2">
    <citation type="journal article" date="2021" name="PeerJ">
        <title>Extensive microbial diversity within the chicken gut microbiome revealed by metagenomics and culture.</title>
        <authorList>
            <person name="Gilroy R."/>
            <person name="Ravi A."/>
            <person name="Getino M."/>
            <person name="Pursley I."/>
            <person name="Horton D.L."/>
            <person name="Alikhan N.F."/>
            <person name="Baker D."/>
            <person name="Gharbi K."/>
            <person name="Hall N."/>
            <person name="Watson M."/>
            <person name="Adriaenssens E.M."/>
            <person name="Foster-Nyarko E."/>
            <person name="Jarju S."/>
            <person name="Secka A."/>
            <person name="Antonio M."/>
            <person name="Oren A."/>
            <person name="Chaudhuri R.R."/>
            <person name="La Ragione R."/>
            <person name="Hildebrand F."/>
            <person name="Pallen M.J."/>
        </authorList>
    </citation>
    <scope>NUCLEOTIDE SEQUENCE</scope>
    <source>
        <strain evidence="3">ChiBcec16-1751</strain>
    </source>
</reference>
<dbReference type="PANTHER" id="PTHR33525">
    <property type="match status" value="1"/>
</dbReference>